<protein>
    <submittedName>
        <fullName evidence="1">Uncharacterized protein</fullName>
    </submittedName>
</protein>
<evidence type="ECO:0000313" key="2">
    <source>
        <dbReference type="Proteomes" id="UP000321291"/>
    </source>
</evidence>
<dbReference type="AlphaFoldDB" id="A0A5B8VGQ9"/>
<sequence>MDFAKESELAAIGWKWWAGVNKKSGSTAARMLGVVDVKETGQHKIRFELVSGANADCNFDMVQFIPVDWPVRLALGSTLMDPSNIKFSCFQFFKLLITIE</sequence>
<dbReference type="KEGG" id="agi:FSB73_00035"/>
<accession>A0A5B8VGQ9</accession>
<dbReference type="Proteomes" id="UP000321291">
    <property type="component" value="Chromosome"/>
</dbReference>
<gene>
    <name evidence="1" type="ORF">FSB73_00035</name>
</gene>
<keyword evidence="2" id="KW-1185">Reference proteome</keyword>
<proteinExistence type="predicted"/>
<reference evidence="1 2" key="1">
    <citation type="journal article" date="2017" name="Int. J. Syst. Evol. Microbiol.">
        <title>Arachidicoccus ginsenosidivorans sp. nov., with ginsenoside-converting activity isolated from ginseng cultivating soil.</title>
        <authorList>
            <person name="Siddiqi M.Z."/>
            <person name="Aslam Z."/>
            <person name="Im W.T."/>
        </authorList>
    </citation>
    <scope>NUCLEOTIDE SEQUENCE [LARGE SCALE GENOMIC DNA]</scope>
    <source>
        <strain evidence="1 2">Gsoil 809</strain>
    </source>
</reference>
<dbReference type="OrthoDB" id="1119934at2"/>
<dbReference type="RefSeq" id="WP_146779607.1">
    <property type="nucleotide sequence ID" value="NZ_CP042434.1"/>
</dbReference>
<evidence type="ECO:0000313" key="1">
    <source>
        <dbReference type="EMBL" id="QEC70343.1"/>
    </source>
</evidence>
<name>A0A5B8VGQ9_9BACT</name>
<organism evidence="1 2">
    <name type="scientific">Arachidicoccus ginsenosidivorans</name>
    <dbReference type="NCBI Taxonomy" id="496057"/>
    <lineage>
        <taxon>Bacteria</taxon>
        <taxon>Pseudomonadati</taxon>
        <taxon>Bacteroidota</taxon>
        <taxon>Chitinophagia</taxon>
        <taxon>Chitinophagales</taxon>
        <taxon>Chitinophagaceae</taxon>
        <taxon>Arachidicoccus</taxon>
    </lineage>
</organism>
<dbReference type="EMBL" id="CP042434">
    <property type="protein sequence ID" value="QEC70343.1"/>
    <property type="molecule type" value="Genomic_DNA"/>
</dbReference>